<dbReference type="PANTHER" id="PTHR21581:SF6">
    <property type="entry name" value="TRAFFICKING PROTEIN PARTICLE COMPLEX SUBUNIT 12"/>
    <property type="match status" value="1"/>
</dbReference>
<proteinExistence type="inferred from homology"/>
<comment type="caution">
    <text evidence="11">The sequence shown here is derived from an EMBL/GenBank/DDBJ whole genome shotgun (WGS) entry which is preliminary data.</text>
</comment>
<evidence type="ECO:0000256" key="4">
    <source>
        <dbReference type="ARBA" id="ARBA00022960"/>
    </source>
</evidence>
<keyword evidence="6" id="KW-0961">Cell wall biogenesis/degradation</keyword>
<feature type="domain" description="Peptidase S11 D-alanyl-D-alanine carboxypeptidase A N-terminal" evidence="10">
    <location>
        <begin position="1"/>
        <end position="206"/>
    </location>
</feature>
<evidence type="ECO:0000256" key="1">
    <source>
        <dbReference type="ARBA" id="ARBA00007164"/>
    </source>
</evidence>
<keyword evidence="3" id="KW-0378">Hydrolase</keyword>
<evidence type="ECO:0000313" key="11">
    <source>
        <dbReference type="EMBL" id="PIZ59725.1"/>
    </source>
</evidence>
<evidence type="ECO:0000256" key="3">
    <source>
        <dbReference type="ARBA" id="ARBA00022801"/>
    </source>
</evidence>
<evidence type="ECO:0000259" key="10">
    <source>
        <dbReference type="Pfam" id="PF00768"/>
    </source>
</evidence>
<keyword evidence="4" id="KW-0133">Cell shape</keyword>
<dbReference type="GO" id="GO:0008360">
    <property type="term" value="P:regulation of cell shape"/>
    <property type="evidence" value="ECO:0007669"/>
    <property type="project" value="UniProtKB-KW"/>
</dbReference>
<dbReference type="GO" id="GO:0071555">
    <property type="term" value="P:cell wall organization"/>
    <property type="evidence" value="ECO:0007669"/>
    <property type="project" value="UniProtKB-KW"/>
</dbReference>
<comment type="similarity">
    <text evidence="1 9">Belongs to the peptidase S11 family.</text>
</comment>
<dbReference type="Gene3D" id="3.40.710.10">
    <property type="entry name" value="DD-peptidase/beta-lactamase superfamily"/>
    <property type="match status" value="1"/>
</dbReference>
<evidence type="ECO:0000256" key="2">
    <source>
        <dbReference type="ARBA" id="ARBA00022729"/>
    </source>
</evidence>
<organism evidence="11 12">
    <name type="scientific">Candidatus Shapirobacteria bacterium CG_4_10_14_0_2_um_filter_40_12</name>
    <dbReference type="NCBI Taxonomy" id="1974871"/>
    <lineage>
        <taxon>Bacteria</taxon>
        <taxon>Candidatus Shapironibacteriota</taxon>
    </lineage>
</organism>
<dbReference type="InterPro" id="IPR001967">
    <property type="entry name" value="Peptidase_S11_N"/>
</dbReference>
<evidence type="ECO:0000256" key="9">
    <source>
        <dbReference type="RuleBase" id="RU004016"/>
    </source>
</evidence>
<dbReference type="GO" id="GO:0009252">
    <property type="term" value="P:peptidoglycan biosynthetic process"/>
    <property type="evidence" value="ECO:0007669"/>
    <property type="project" value="UniProtKB-KW"/>
</dbReference>
<evidence type="ECO:0000256" key="8">
    <source>
        <dbReference type="PIRSR" id="PIRSR618044-2"/>
    </source>
</evidence>
<dbReference type="GO" id="GO:0006508">
    <property type="term" value="P:proteolysis"/>
    <property type="evidence" value="ECO:0007669"/>
    <property type="project" value="InterPro"/>
</dbReference>
<dbReference type="InterPro" id="IPR012338">
    <property type="entry name" value="Beta-lactam/transpept-like"/>
</dbReference>
<reference evidence="12" key="1">
    <citation type="submission" date="2017-09" db="EMBL/GenBank/DDBJ databases">
        <title>Depth-based differentiation of microbial function through sediment-hosted aquifers and enrichment of novel symbionts in the deep terrestrial subsurface.</title>
        <authorList>
            <person name="Probst A.J."/>
            <person name="Ladd B."/>
            <person name="Jarett J.K."/>
            <person name="Geller-Mcgrath D.E."/>
            <person name="Sieber C.M.K."/>
            <person name="Emerson J.B."/>
            <person name="Anantharaman K."/>
            <person name="Thomas B.C."/>
            <person name="Malmstrom R."/>
            <person name="Stieglmeier M."/>
            <person name="Klingl A."/>
            <person name="Woyke T."/>
            <person name="Ryan C.M."/>
            <person name="Banfield J.F."/>
        </authorList>
    </citation>
    <scope>NUCLEOTIDE SEQUENCE [LARGE SCALE GENOMIC DNA]</scope>
</reference>
<dbReference type="GO" id="GO:0009002">
    <property type="term" value="F:serine-type D-Ala-D-Ala carboxypeptidase activity"/>
    <property type="evidence" value="ECO:0007669"/>
    <property type="project" value="InterPro"/>
</dbReference>
<dbReference type="InterPro" id="IPR018044">
    <property type="entry name" value="Peptidase_S11"/>
</dbReference>
<gene>
    <name evidence="11" type="ORF">COY20_01655</name>
</gene>
<feature type="binding site" evidence="8">
    <location>
        <position position="181"/>
    </location>
    <ligand>
        <name>substrate</name>
    </ligand>
</feature>
<dbReference type="PANTHER" id="PTHR21581">
    <property type="entry name" value="D-ALANYL-D-ALANINE CARBOXYPEPTIDASE"/>
    <property type="match status" value="1"/>
</dbReference>
<dbReference type="Pfam" id="PF00768">
    <property type="entry name" value="Peptidase_S11"/>
    <property type="match status" value="1"/>
</dbReference>
<dbReference type="PRINTS" id="PR00725">
    <property type="entry name" value="DADACBPTASE1"/>
</dbReference>
<evidence type="ECO:0000256" key="7">
    <source>
        <dbReference type="PIRSR" id="PIRSR618044-1"/>
    </source>
</evidence>
<feature type="non-terminal residue" evidence="11">
    <location>
        <position position="1"/>
    </location>
</feature>
<evidence type="ECO:0000256" key="5">
    <source>
        <dbReference type="ARBA" id="ARBA00022984"/>
    </source>
</evidence>
<evidence type="ECO:0000313" key="12">
    <source>
        <dbReference type="Proteomes" id="UP000229336"/>
    </source>
</evidence>
<feature type="active site" description="Acyl-ester intermediate" evidence="7">
    <location>
        <position position="22"/>
    </location>
</feature>
<accession>A0A2M7TTH2</accession>
<dbReference type="Proteomes" id="UP000229336">
    <property type="component" value="Unassembled WGS sequence"/>
</dbReference>
<keyword evidence="5" id="KW-0573">Peptidoglycan synthesis</keyword>
<dbReference type="EMBL" id="PFNX01000036">
    <property type="protein sequence ID" value="PIZ59725.1"/>
    <property type="molecule type" value="Genomic_DNA"/>
</dbReference>
<feature type="active site" evidence="7">
    <location>
        <position position="74"/>
    </location>
</feature>
<feature type="active site" description="Proton acceptor" evidence="7">
    <location>
        <position position="25"/>
    </location>
</feature>
<sequence length="235" mass="25672">IDPADNQIIAGSRFEEKIYPASVTKLATALTALNLYPLDEVITAKAYSVGKTMNLLEGEKVTVNTLVSGLLIYSANDAAFNLADHVSGGTPTFVSQMNNLVKKYGLLNTHFMNFDGLHDPNHYSTLYDLSQIGRLSLKLPSIVVAAKTKETDLADLSGQIKHHLVSTNELLGKVPEIEGLKTGWTPEASGSFIGLVNLNGHYLLTLVAQSVDRFADTEKLVAWAKSNLSWEYRSY</sequence>
<evidence type="ECO:0000256" key="6">
    <source>
        <dbReference type="ARBA" id="ARBA00023316"/>
    </source>
</evidence>
<dbReference type="AlphaFoldDB" id="A0A2M7TTH2"/>
<name>A0A2M7TTH2_9BACT</name>
<dbReference type="SUPFAM" id="SSF56601">
    <property type="entry name" value="beta-lactamase/transpeptidase-like"/>
    <property type="match status" value="1"/>
</dbReference>
<keyword evidence="2" id="KW-0732">Signal</keyword>
<protein>
    <recommendedName>
        <fullName evidence="10">Peptidase S11 D-alanyl-D-alanine carboxypeptidase A N-terminal domain-containing protein</fullName>
    </recommendedName>
</protein>